<keyword evidence="6" id="KW-0158">Chromosome</keyword>
<evidence type="ECO:0000256" key="9">
    <source>
        <dbReference type="ARBA" id="ARBA00022763"/>
    </source>
</evidence>
<dbReference type="PaxDb" id="35128-Thaps9195"/>
<evidence type="ECO:0000256" key="14">
    <source>
        <dbReference type="ARBA" id="ARBA00023054"/>
    </source>
</evidence>
<feature type="coiled-coil region" evidence="21">
    <location>
        <begin position="627"/>
        <end position="682"/>
    </location>
</feature>
<evidence type="ECO:0000256" key="17">
    <source>
        <dbReference type="ARBA" id="ARBA00023254"/>
    </source>
</evidence>
<dbReference type="GO" id="GO:0070192">
    <property type="term" value="P:chromosome organization involved in meiotic cell cycle"/>
    <property type="evidence" value="ECO:0000318"/>
    <property type="project" value="GO_Central"/>
</dbReference>
<feature type="domain" description="Rad50/SbcC-type AAA" evidence="23">
    <location>
        <begin position="6"/>
        <end position="274"/>
    </location>
</feature>
<evidence type="ECO:0000256" key="3">
    <source>
        <dbReference type="ARBA" id="ARBA00004286"/>
    </source>
</evidence>
<evidence type="ECO:0000256" key="21">
    <source>
        <dbReference type="SAM" id="Coils"/>
    </source>
</evidence>
<dbReference type="GeneID" id="7443176"/>
<evidence type="ECO:0000256" key="1">
    <source>
        <dbReference type="ARBA" id="ARBA00001947"/>
    </source>
</evidence>
<evidence type="ECO:0000256" key="16">
    <source>
        <dbReference type="ARBA" id="ARBA00023242"/>
    </source>
</evidence>
<dbReference type="FunCoup" id="B8CAM3">
    <property type="interactions" value="69"/>
</dbReference>
<keyword evidence="25" id="KW-1185">Reference proteome</keyword>
<feature type="coiled-coil region" evidence="21">
    <location>
        <begin position="191"/>
        <end position="263"/>
    </location>
</feature>
<evidence type="ECO:0000259" key="23">
    <source>
        <dbReference type="Pfam" id="PF13476"/>
    </source>
</evidence>
<dbReference type="KEGG" id="tps:THAPSDRAFT_9195"/>
<dbReference type="GO" id="GO:0005524">
    <property type="term" value="F:ATP binding"/>
    <property type="evidence" value="ECO:0007669"/>
    <property type="project" value="UniProtKB-KW"/>
</dbReference>
<dbReference type="EMBL" id="CM000647">
    <property type="protein sequence ID" value="EED89705.1"/>
    <property type="molecule type" value="Genomic_DNA"/>
</dbReference>
<keyword evidence="8" id="KW-0547">Nucleotide-binding</keyword>
<keyword evidence="17" id="KW-0469">Meiosis</keyword>
<dbReference type="InterPro" id="IPR027417">
    <property type="entry name" value="P-loop_NTPase"/>
</dbReference>
<keyword evidence="18" id="KW-0131">Cell cycle</keyword>
<protein>
    <recommendedName>
        <fullName evidence="5">DNA repair protein RAD50</fullName>
    </recommendedName>
</protein>
<comment type="catalytic activity">
    <reaction evidence="19">
        <text>ATP + H2O = ADP + phosphate + H(+)</text>
        <dbReference type="Rhea" id="RHEA:13065"/>
        <dbReference type="ChEBI" id="CHEBI:15377"/>
        <dbReference type="ChEBI" id="CHEBI:15378"/>
        <dbReference type="ChEBI" id="CHEBI:30616"/>
        <dbReference type="ChEBI" id="CHEBI:43474"/>
        <dbReference type="ChEBI" id="CHEBI:456216"/>
    </reaction>
</comment>
<evidence type="ECO:0000256" key="13">
    <source>
        <dbReference type="ARBA" id="ARBA00022842"/>
    </source>
</evidence>
<keyword evidence="14 21" id="KW-0175">Coiled coil</keyword>
<keyword evidence="10" id="KW-0378">Hydrolase</keyword>
<dbReference type="InterPro" id="IPR038729">
    <property type="entry name" value="Rad50/SbcC_AAA"/>
</dbReference>
<dbReference type="SUPFAM" id="SSF52540">
    <property type="entry name" value="P-loop containing nucleoside triphosphate hydrolases"/>
    <property type="match status" value="1"/>
</dbReference>
<dbReference type="Proteomes" id="UP000001449">
    <property type="component" value="Chromosome 12"/>
</dbReference>
<dbReference type="PANTHER" id="PTHR18867">
    <property type="entry name" value="RAD50"/>
    <property type="match status" value="1"/>
</dbReference>
<dbReference type="InParanoid" id="B8CAM3"/>
<evidence type="ECO:0000256" key="22">
    <source>
        <dbReference type="SAM" id="MobiDB-lite"/>
    </source>
</evidence>
<reference evidence="24 25" key="2">
    <citation type="journal article" date="2008" name="Nature">
        <title>The Phaeodactylum genome reveals the evolutionary history of diatom genomes.</title>
        <authorList>
            <person name="Bowler C."/>
            <person name="Allen A.E."/>
            <person name="Badger J.H."/>
            <person name="Grimwood J."/>
            <person name="Jabbari K."/>
            <person name="Kuo A."/>
            <person name="Maheswari U."/>
            <person name="Martens C."/>
            <person name="Maumus F."/>
            <person name="Otillar R.P."/>
            <person name="Rayko E."/>
            <person name="Salamov A."/>
            <person name="Vandepoele K."/>
            <person name="Beszteri B."/>
            <person name="Gruber A."/>
            <person name="Heijde M."/>
            <person name="Katinka M."/>
            <person name="Mock T."/>
            <person name="Valentin K."/>
            <person name="Verret F."/>
            <person name="Berges J.A."/>
            <person name="Brownlee C."/>
            <person name="Cadoret J.P."/>
            <person name="Chiovitti A."/>
            <person name="Choi C.J."/>
            <person name="Coesel S."/>
            <person name="De Martino A."/>
            <person name="Detter J.C."/>
            <person name="Durkin C."/>
            <person name="Falciatore A."/>
            <person name="Fournet J."/>
            <person name="Haruta M."/>
            <person name="Huysman M.J."/>
            <person name="Jenkins B.D."/>
            <person name="Jiroutova K."/>
            <person name="Jorgensen R.E."/>
            <person name="Joubert Y."/>
            <person name="Kaplan A."/>
            <person name="Kroger N."/>
            <person name="Kroth P.G."/>
            <person name="La Roche J."/>
            <person name="Lindquist E."/>
            <person name="Lommer M."/>
            <person name="Martin-Jezequel V."/>
            <person name="Lopez P.J."/>
            <person name="Lucas S."/>
            <person name="Mangogna M."/>
            <person name="McGinnis K."/>
            <person name="Medlin L.K."/>
            <person name="Montsant A."/>
            <person name="Oudot-Le Secq M.P."/>
            <person name="Napoli C."/>
            <person name="Obornik M."/>
            <person name="Parker M.S."/>
            <person name="Petit J.L."/>
            <person name="Porcel B.M."/>
            <person name="Poulsen N."/>
            <person name="Robison M."/>
            <person name="Rychlewski L."/>
            <person name="Rynearson T.A."/>
            <person name="Schmutz J."/>
            <person name="Shapiro H."/>
            <person name="Siaut M."/>
            <person name="Stanley M."/>
            <person name="Sussman M.R."/>
            <person name="Taylor A.R."/>
            <person name="Vardi A."/>
            <person name="von Dassow P."/>
            <person name="Vyverman W."/>
            <person name="Willis A."/>
            <person name="Wyrwicz L.S."/>
            <person name="Rokhsar D.S."/>
            <person name="Weissenbach J."/>
            <person name="Armbrust E.V."/>
            <person name="Green B.R."/>
            <person name="Van de Peer Y."/>
            <person name="Grigoriev I.V."/>
        </authorList>
    </citation>
    <scope>NUCLEOTIDE SEQUENCE [LARGE SCALE GENOMIC DNA]</scope>
    <source>
        <strain evidence="24 25">CCMP1335</strain>
    </source>
</reference>
<dbReference type="GO" id="GO:0006302">
    <property type="term" value="P:double-strand break repair"/>
    <property type="evidence" value="ECO:0000318"/>
    <property type="project" value="GO_Central"/>
</dbReference>
<feature type="coiled-coil region" evidence="21">
    <location>
        <begin position="454"/>
        <end position="488"/>
    </location>
</feature>
<evidence type="ECO:0000256" key="6">
    <source>
        <dbReference type="ARBA" id="ARBA00022454"/>
    </source>
</evidence>
<dbReference type="RefSeq" id="XP_002293244.1">
    <property type="nucleotide sequence ID" value="XM_002293208.1"/>
</dbReference>
<comment type="subunit">
    <text evidence="20">Component of the MRN complex composed of two heterodimers RAD50 and MRE11 associated with a single NBS1.</text>
</comment>
<dbReference type="GO" id="GO:0003691">
    <property type="term" value="F:double-stranded telomeric DNA binding"/>
    <property type="evidence" value="ECO:0000318"/>
    <property type="project" value="GO_Central"/>
</dbReference>
<dbReference type="GO" id="GO:0046872">
    <property type="term" value="F:metal ion binding"/>
    <property type="evidence" value="ECO:0007669"/>
    <property type="project" value="UniProtKB-KW"/>
</dbReference>
<dbReference type="GO" id="GO:0043047">
    <property type="term" value="F:single-stranded telomeric DNA binding"/>
    <property type="evidence" value="ECO:0000318"/>
    <property type="project" value="GO_Central"/>
</dbReference>
<evidence type="ECO:0000256" key="18">
    <source>
        <dbReference type="ARBA" id="ARBA00023306"/>
    </source>
</evidence>
<dbReference type="GO" id="GO:0030870">
    <property type="term" value="C:Mre11 complex"/>
    <property type="evidence" value="ECO:0000318"/>
    <property type="project" value="GO_Central"/>
</dbReference>
<keyword evidence="11" id="KW-0862">Zinc</keyword>
<keyword evidence="13" id="KW-0460">Magnesium</keyword>
<keyword evidence="9" id="KW-0227">DNA damage</keyword>
<dbReference type="GO" id="GO:0007004">
    <property type="term" value="P:telomere maintenance via telomerase"/>
    <property type="evidence" value="ECO:0000318"/>
    <property type="project" value="GO_Central"/>
</dbReference>
<feature type="region of interest" description="Disordered" evidence="22">
    <location>
        <begin position="955"/>
        <end position="976"/>
    </location>
</feature>
<evidence type="ECO:0000256" key="11">
    <source>
        <dbReference type="ARBA" id="ARBA00022833"/>
    </source>
</evidence>
<evidence type="ECO:0000256" key="20">
    <source>
        <dbReference type="ARBA" id="ARBA00064981"/>
    </source>
</evidence>
<keyword evidence="16" id="KW-0539">Nucleus</keyword>
<keyword evidence="15" id="KW-0234">DNA repair</keyword>
<dbReference type="GO" id="GO:0000794">
    <property type="term" value="C:condensed nuclear chromosome"/>
    <property type="evidence" value="ECO:0000318"/>
    <property type="project" value="GO_Central"/>
</dbReference>
<evidence type="ECO:0000256" key="2">
    <source>
        <dbReference type="ARBA" id="ARBA00004123"/>
    </source>
</evidence>
<evidence type="ECO:0000256" key="8">
    <source>
        <dbReference type="ARBA" id="ARBA00022741"/>
    </source>
</evidence>
<dbReference type="PANTHER" id="PTHR18867:SF12">
    <property type="entry name" value="DNA REPAIR PROTEIN RAD50"/>
    <property type="match status" value="1"/>
</dbReference>
<feature type="compositionally biased region" description="Basic and acidic residues" evidence="22">
    <location>
        <begin position="960"/>
        <end position="976"/>
    </location>
</feature>
<dbReference type="STRING" id="35128.B8CAM3"/>
<comment type="cofactor">
    <cofactor evidence="1">
        <name>Zn(2+)</name>
        <dbReference type="ChEBI" id="CHEBI:29105"/>
    </cofactor>
</comment>
<evidence type="ECO:0000313" key="24">
    <source>
        <dbReference type="EMBL" id="EED89705.1"/>
    </source>
</evidence>
<feature type="coiled-coil region" evidence="21">
    <location>
        <begin position="835"/>
        <end position="862"/>
    </location>
</feature>
<evidence type="ECO:0000256" key="12">
    <source>
        <dbReference type="ARBA" id="ARBA00022840"/>
    </source>
</evidence>
<dbReference type="GO" id="GO:0016887">
    <property type="term" value="F:ATP hydrolysis activity"/>
    <property type="evidence" value="ECO:0007669"/>
    <property type="project" value="InterPro"/>
</dbReference>
<dbReference type="HOGENOM" id="CLU_006184_0_0_1"/>
<gene>
    <name evidence="24" type="ORF">THAPSDRAFT_9195</name>
</gene>
<dbReference type="FunFam" id="3.40.50.300:FF:001649">
    <property type="entry name" value="DNA repair protein RAD50"/>
    <property type="match status" value="1"/>
</dbReference>
<organism evidence="24 25">
    <name type="scientific">Thalassiosira pseudonana</name>
    <name type="common">Marine diatom</name>
    <name type="synonym">Cyclotella nana</name>
    <dbReference type="NCBI Taxonomy" id="35128"/>
    <lineage>
        <taxon>Eukaryota</taxon>
        <taxon>Sar</taxon>
        <taxon>Stramenopiles</taxon>
        <taxon>Ochrophyta</taxon>
        <taxon>Bacillariophyta</taxon>
        <taxon>Coscinodiscophyceae</taxon>
        <taxon>Thalassiosirophycidae</taxon>
        <taxon>Thalassiosirales</taxon>
        <taxon>Thalassiosiraceae</taxon>
        <taxon>Thalassiosira</taxon>
    </lineage>
</organism>
<evidence type="ECO:0000256" key="7">
    <source>
        <dbReference type="ARBA" id="ARBA00022723"/>
    </source>
</evidence>
<evidence type="ECO:0000256" key="5">
    <source>
        <dbReference type="ARBA" id="ARBA00017893"/>
    </source>
</evidence>
<dbReference type="eggNOG" id="KOG0962">
    <property type="taxonomic scope" value="Eukaryota"/>
</dbReference>
<dbReference type="FunFam" id="3.40.50.300:FF:000593">
    <property type="entry name" value="DNA repair protein RAD50"/>
    <property type="match status" value="1"/>
</dbReference>
<sequence length="1403" mass="159138">MASISKLSIRGVRSFSPNDEEQVIGFCFPLTIIVGANGCGKTTIIESLKYAVTGSLPPGNKSGQSFVHDPKSIGQSSVKASIKLRFNNRGNHSMVVIRSMEVTQKKATANFKALDGILRTVDPNTGERTSLSHKCTELDKQIPHLMGVSKPILEHVVFCHQEDSSWPLQEGAVLKKRFDDIFDSTRYAKALEAIKGSRKEYASQVKDLKADLEGLKSHKHAASGFREEYEECKDKISGFDDEIDRCSKNIEEAKKKHNEAKKIQLAIEEFMSDLDMKRGEFEREEAVLAKQRELLGPDDLTGQYSMDELRGMLRELSDKHHGNQAVRALHDKEEEFEGIEKFLEGLRKKTNDLNSRKGKLEAEKDAHNVVLKQRFKLMEEIHKKHGVECDVTQTPDDDTLTQATAASRMSHSTVFTSGTGTTMDITISQEDIAAFERGLSQKEQTLRNTWEGAKRRHRNEEDAMQKEIADLQAKRSAVESDRRRINESKLEAMRELQAVGNQMSSAISRVRQSDVDEAKKQAADLARTRDELNNGSRRDDIAKEIKVQEDKLKSIASRIEQDMKIRKVLNDQKNEQSEIDMLEKQVSDEFLGLKDMLKDNSYVLSEHGEHNVTVTTEDPVSPVEVAANNIRRKHLDAEDDVNRANEAIADLNGKIAEKRAVLSQNNGRLQQLKNRANQLNAEGGAVQKVNNVVSAILRSDLYDPDLITADSKPSEIMQFLQDAISELSAIDVKPEVVSRILKPLKKKGKTDASCPCCLRDFVDMDETTRFMNQMNALVDPDTSELMEMISKKNKESTESLERFEKWRTAIAQNINECIEYTGVNNEIKDLEAFIAAEGEGELKDLQDQDQSLKEKLSEKQKEASSLRTLLASLNTILDTARRIWTKEGQVKEKKEKLKYAFGYADLGNETRDLNTVEADLTKSNDAKEAAYTEINRLNGEQKDINDKISRVTNQAAAADRNAREKQDAFTRDQEASKRRDELNQLLGKLGDDDKELEKSLAPIRTHLLQKESDRDRMRTANGYEESKLGEELRGFEKDISRLAEITDKIDFYDNSNKEREILDVETSLNENADAIKDEEAKLVSMKPEIEQLKKQVDDSERQKQKIQNNIDVLKLQKEVNDMEEEIGKLEDDAKDMGGEDAARILNEANTIHRESQEMKAVAEGKRQMLAEQRRALKRKLNEPEYKDVEERHRVKMIEYETTNIVVGDLDKYYDALDKALLRYHGMKINDINKIIKELWALTYKGEDITNIQITSDQDKAGRAARSYNYRIVMSKGNTTMDMRGRCSAGQRVLASIVIRLALAETFCLNCGVMALDEPTTNLDYENKRGLAIALAQIIASRAAQSNFQLVVITHDEDFVSMMKNELSSQTGFNMPERYYQVSREEGHDGRFYSKINAIDWDEL</sequence>
<dbReference type="GO" id="GO:0051880">
    <property type="term" value="F:G-quadruplex DNA binding"/>
    <property type="evidence" value="ECO:0000318"/>
    <property type="project" value="GO_Central"/>
</dbReference>
<evidence type="ECO:0000256" key="4">
    <source>
        <dbReference type="ARBA" id="ARBA00009439"/>
    </source>
</evidence>
<reference evidence="24 25" key="1">
    <citation type="journal article" date="2004" name="Science">
        <title>The genome of the diatom Thalassiosira pseudonana: ecology, evolution, and metabolism.</title>
        <authorList>
            <person name="Armbrust E.V."/>
            <person name="Berges J.A."/>
            <person name="Bowler C."/>
            <person name="Green B.R."/>
            <person name="Martinez D."/>
            <person name="Putnam N.H."/>
            <person name="Zhou S."/>
            <person name="Allen A.E."/>
            <person name="Apt K.E."/>
            <person name="Bechner M."/>
            <person name="Brzezinski M.A."/>
            <person name="Chaal B.K."/>
            <person name="Chiovitti A."/>
            <person name="Davis A.K."/>
            <person name="Demarest M.S."/>
            <person name="Detter J.C."/>
            <person name="Glavina T."/>
            <person name="Goodstein D."/>
            <person name="Hadi M.Z."/>
            <person name="Hellsten U."/>
            <person name="Hildebrand M."/>
            <person name="Jenkins B.D."/>
            <person name="Jurka J."/>
            <person name="Kapitonov V.V."/>
            <person name="Kroger N."/>
            <person name="Lau W.W."/>
            <person name="Lane T.W."/>
            <person name="Larimer F.W."/>
            <person name="Lippmeier J.C."/>
            <person name="Lucas S."/>
            <person name="Medina M."/>
            <person name="Montsant A."/>
            <person name="Obornik M."/>
            <person name="Parker M.S."/>
            <person name="Palenik B."/>
            <person name="Pazour G.J."/>
            <person name="Richardson P.M."/>
            <person name="Rynearson T.A."/>
            <person name="Saito M.A."/>
            <person name="Schwartz D.C."/>
            <person name="Thamatrakoln K."/>
            <person name="Valentin K."/>
            <person name="Vardi A."/>
            <person name="Wilkerson F.P."/>
            <person name="Rokhsar D.S."/>
        </authorList>
    </citation>
    <scope>NUCLEOTIDE SEQUENCE [LARGE SCALE GENOMIC DNA]</scope>
    <source>
        <strain evidence="24 25">CCMP1335</strain>
    </source>
</reference>
<evidence type="ECO:0000256" key="19">
    <source>
        <dbReference type="ARBA" id="ARBA00049360"/>
    </source>
</evidence>
<name>B8CAM3_THAPS</name>
<dbReference type="Gene3D" id="3.40.50.300">
    <property type="entry name" value="P-loop containing nucleotide triphosphate hydrolases"/>
    <property type="match status" value="2"/>
</dbReference>
<keyword evidence="7" id="KW-0479">Metal-binding</keyword>
<dbReference type="OMA" id="FSDYYYR"/>
<keyword evidence="12" id="KW-0067">ATP-binding</keyword>
<evidence type="ECO:0000256" key="10">
    <source>
        <dbReference type="ARBA" id="ARBA00022801"/>
    </source>
</evidence>
<proteinExistence type="inferred from homology"/>
<dbReference type="GO" id="GO:0000722">
    <property type="term" value="P:telomere maintenance via recombination"/>
    <property type="evidence" value="ECO:0000318"/>
    <property type="project" value="GO_Central"/>
</dbReference>
<feature type="coiled-coil region" evidence="21">
    <location>
        <begin position="1075"/>
        <end position="1179"/>
    </location>
</feature>
<evidence type="ECO:0000256" key="15">
    <source>
        <dbReference type="ARBA" id="ARBA00023204"/>
    </source>
</evidence>
<comment type="similarity">
    <text evidence="4">Belongs to the SMC family. RAD50 subfamily.</text>
</comment>
<accession>B8CAM3</accession>
<comment type="subcellular location">
    <subcellularLocation>
        <location evidence="3">Chromosome</location>
    </subcellularLocation>
    <subcellularLocation>
        <location evidence="2">Nucleus</location>
    </subcellularLocation>
</comment>
<dbReference type="Pfam" id="PF13476">
    <property type="entry name" value="AAA_23"/>
    <property type="match status" value="1"/>
</dbReference>
<evidence type="ECO:0000313" key="25">
    <source>
        <dbReference type="Proteomes" id="UP000001449"/>
    </source>
</evidence>